<feature type="transmembrane region" description="Helical" evidence="4">
    <location>
        <begin position="80"/>
        <end position="105"/>
    </location>
</feature>
<dbReference type="GO" id="GO:0016020">
    <property type="term" value="C:membrane"/>
    <property type="evidence" value="ECO:0007669"/>
    <property type="project" value="InterPro"/>
</dbReference>
<dbReference type="STRING" id="1121883.SAMN02745226_01853"/>
<dbReference type="PROSITE" id="PS50111">
    <property type="entry name" value="CHEMOTAXIS_TRANSDUC_2"/>
    <property type="match status" value="1"/>
</dbReference>
<dbReference type="Proteomes" id="UP000184207">
    <property type="component" value="Unassembled WGS sequence"/>
</dbReference>
<name>A0A1M7TD58_FERGO</name>
<feature type="transmembrane region" description="Helical" evidence="4">
    <location>
        <begin position="117"/>
        <end position="139"/>
    </location>
</feature>
<protein>
    <submittedName>
        <fullName evidence="6">Methyl-accepting chemotaxis protein</fullName>
    </submittedName>
</protein>
<dbReference type="PANTHER" id="PTHR32089:SF112">
    <property type="entry name" value="LYSOZYME-LIKE PROTEIN-RELATED"/>
    <property type="match status" value="1"/>
</dbReference>
<dbReference type="EMBL" id="FRDJ01000014">
    <property type="protein sequence ID" value="SHN68616.1"/>
    <property type="molecule type" value="Genomic_DNA"/>
</dbReference>
<keyword evidence="7" id="KW-1185">Reference proteome</keyword>
<dbReference type="PANTHER" id="PTHR32089">
    <property type="entry name" value="METHYL-ACCEPTING CHEMOTAXIS PROTEIN MCPB"/>
    <property type="match status" value="1"/>
</dbReference>
<evidence type="ECO:0000256" key="1">
    <source>
        <dbReference type="ARBA" id="ARBA00023224"/>
    </source>
</evidence>
<evidence type="ECO:0000313" key="7">
    <source>
        <dbReference type="Proteomes" id="UP000184207"/>
    </source>
</evidence>
<feature type="transmembrane region" description="Helical" evidence="4">
    <location>
        <begin position="160"/>
        <end position="180"/>
    </location>
</feature>
<feature type="transmembrane region" description="Helical" evidence="4">
    <location>
        <begin position="200"/>
        <end position="220"/>
    </location>
</feature>
<dbReference type="CDD" id="cd11386">
    <property type="entry name" value="MCP_signal"/>
    <property type="match status" value="1"/>
</dbReference>
<feature type="coiled-coil region" evidence="3">
    <location>
        <begin position="541"/>
        <end position="568"/>
    </location>
</feature>
<dbReference type="RefSeq" id="WP_072760813.1">
    <property type="nucleotide sequence ID" value="NZ_FRDJ01000014.1"/>
</dbReference>
<keyword evidence="4" id="KW-0472">Membrane</keyword>
<accession>A0A1M7TD58</accession>
<feature type="transmembrane region" description="Helical" evidence="4">
    <location>
        <begin position="50"/>
        <end position="68"/>
    </location>
</feature>
<keyword evidence="4" id="KW-1133">Transmembrane helix</keyword>
<reference evidence="7" key="1">
    <citation type="submission" date="2016-12" db="EMBL/GenBank/DDBJ databases">
        <authorList>
            <person name="Varghese N."/>
            <person name="Submissions S."/>
        </authorList>
    </citation>
    <scope>NUCLEOTIDE SEQUENCE [LARGE SCALE GENOMIC DNA]</scope>
    <source>
        <strain evidence="7">DSM 13020</strain>
    </source>
</reference>
<evidence type="ECO:0000256" key="4">
    <source>
        <dbReference type="SAM" id="Phobius"/>
    </source>
</evidence>
<feature type="domain" description="Methyl-accepting transducer" evidence="5">
    <location>
        <begin position="281"/>
        <end position="524"/>
    </location>
</feature>
<feature type="coiled-coil region" evidence="3">
    <location>
        <begin position="303"/>
        <end position="365"/>
    </location>
</feature>
<dbReference type="SUPFAM" id="SSF58104">
    <property type="entry name" value="Methyl-accepting chemotaxis protein (MCP) signaling domain"/>
    <property type="match status" value="1"/>
</dbReference>
<proteinExistence type="predicted"/>
<dbReference type="Gene3D" id="1.10.287.950">
    <property type="entry name" value="Methyl-accepting chemotaxis protein"/>
    <property type="match status" value="1"/>
</dbReference>
<evidence type="ECO:0000259" key="5">
    <source>
        <dbReference type="PROSITE" id="PS50111"/>
    </source>
</evidence>
<sequence>MTHFSITESAVKNKLTKLILIMITAVDLPALLFSYYVFAGIGRYPIWNMIFGYLIAVSTIFPVVLFLVRMNVSRIYKGSGFNIPIFISVVLFVANVVAATLIGFIANRLLPLPEGTLILRLAGALAINMNIVAILLYIYSKLGIVESIDNPLFEKFMISAITKLSVGIMSISLWIGPALLKYGVTKFNLDKGTQTNLVLISLFFNVVIGVVTVMLVRGILKSVPSLLYVFEKVSSGDLTHRAASDSLDEFRKIATMLNIANIEISKLIAGSKATAEKTNRTLDIFEKKFSNFESLSRSFVETIEKQQRDIERISSSVEEINANVEELSHQSQGLSSLALNASNLSKNLEEKASEGSKELENVREITSGFVKEYEELRDGIEKLADATKNIGSIIETVRQIAEQTNLLALNAAIEAARAGEAGRGFAVVADEIRKLAEQTKSSTDTITSTISAVDMYSKSLEEKIEKLYKEVDETEKGYKKVSSSFEEISKAITELANIIDNVAAHSQEQTASAEEMRSASSEIVHGIQQIEENGSNILESSHKSLSEIQNIKIEIEELKNKVNDMIREIEKFKV</sequence>
<keyword evidence="4" id="KW-0812">Transmembrane</keyword>
<dbReference type="Gene3D" id="6.10.340.10">
    <property type="match status" value="1"/>
</dbReference>
<gene>
    <name evidence="6" type="ORF">SAMN02745226_01853</name>
</gene>
<dbReference type="SMART" id="SM00283">
    <property type="entry name" value="MA"/>
    <property type="match status" value="1"/>
</dbReference>
<keyword evidence="1 2" id="KW-0807">Transducer</keyword>
<evidence type="ECO:0000313" key="6">
    <source>
        <dbReference type="EMBL" id="SHN68616.1"/>
    </source>
</evidence>
<evidence type="ECO:0000256" key="3">
    <source>
        <dbReference type="SAM" id="Coils"/>
    </source>
</evidence>
<dbReference type="Pfam" id="PF00015">
    <property type="entry name" value="MCPsignal"/>
    <property type="match status" value="1"/>
</dbReference>
<feature type="transmembrane region" description="Helical" evidence="4">
    <location>
        <begin position="18"/>
        <end position="38"/>
    </location>
</feature>
<dbReference type="InterPro" id="IPR004089">
    <property type="entry name" value="MCPsignal_dom"/>
</dbReference>
<dbReference type="GO" id="GO:0007165">
    <property type="term" value="P:signal transduction"/>
    <property type="evidence" value="ECO:0007669"/>
    <property type="project" value="UniProtKB-KW"/>
</dbReference>
<keyword evidence="3" id="KW-0175">Coiled coil</keyword>
<dbReference type="AlphaFoldDB" id="A0A1M7TD58"/>
<organism evidence="6 7">
    <name type="scientific">Fervidobacterium gondwanense DSM 13020</name>
    <dbReference type="NCBI Taxonomy" id="1121883"/>
    <lineage>
        <taxon>Bacteria</taxon>
        <taxon>Thermotogati</taxon>
        <taxon>Thermotogota</taxon>
        <taxon>Thermotogae</taxon>
        <taxon>Thermotogales</taxon>
        <taxon>Fervidobacteriaceae</taxon>
        <taxon>Fervidobacterium</taxon>
    </lineage>
</organism>
<evidence type="ECO:0000256" key="2">
    <source>
        <dbReference type="PROSITE-ProRule" id="PRU00284"/>
    </source>
</evidence>